<comment type="caution">
    <text evidence="2">The sequence shown here is derived from an EMBL/GenBank/DDBJ whole genome shotgun (WGS) entry which is preliminary data.</text>
</comment>
<reference evidence="3" key="1">
    <citation type="submission" date="2018-10" db="EMBL/GenBank/DDBJ databases">
        <title>FDA dAtabase for Regulatory Grade micrObial Sequences (FDA-ARGOS): Supporting development and validation of Infectious Disease Dx tests.</title>
        <authorList>
            <person name="Minogue T."/>
            <person name="Wolcott M."/>
            <person name="Wasieloski L."/>
            <person name="Aguilar W."/>
            <person name="Moore D."/>
            <person name="Tallon L."/>
            <person name="Sadzewicz L."/>
            <person name="Sengamalay N."/>
            <person name="Ott S."/>
            <person name="Godinez A."/>
            <person name="Nagaraj S."/>
            <person name="Vavikolanu K."/>
            <person name="Vyas G."/>
            <person name="Nadendla S."/>
            <person name="George J."/>
            <person name="Sichtig H."/>
        </authorList>
    </citation>
    <scope>NUCLEOTIDE SEQUENCE [LARGE SCALE GENOMIC DNA]</scope>
    <source>
        <strain evidence="3">FDAARGOS_343</strain>
    </source>
</reference>
<organism evidence="2 3">
    <name type="scientific">Niallia circulans</name>
    <name type="common">Bacillus circulans</name>
    <dbReference type="NCBI Taxonomy" id="1397"/>
    <lineage>
        <taxon>Bacteria</taxon>
        <taxon>Bacillati</taxon>
        <taxon>Bacillota</taxon>
        <taxon>Bacilli</taxon>
        <taxon>Bacillales</taxon>
        <taxon>Bacillaceae</taxon>
        <taxon>Niallia</taxon>
    </lineage>
</organism>
<feature type="transmembrane region" description="Helical" evidence="1">
    <location>
        <begin position="29"/>
        <end position="47"/>
    </location>
</feature>
<evidence type="ECO:0000256" key="1">
    <source>
        <dbReference type="SAM" id="Phobius"/>
    </source>
</evidence>
<evidence type="ECO:0000313" key="2">
    <source>
        <dbReference type="EMBL" id="TRZ39636.1"/>
    </source>
</evidence>
<dbReference type="EMBL" id="RIBP01000001">
    <property type="protein sequence ID" value="TRZ39636.1"/>
    <property type="molecule type" value="Genomic_DNA"/>
</dbReference>
<keyword evidence="1" id="KW-0812">Transmembrane</keyword>
<gene>
    <name evidence="2" type="ORF">CEQ21_01315</name>
</gene>
<evidence type="ECO:0000313" key="3">
    <source>
        <dbReference type="Proteomes" id="UP000319837"/>
    </source>
</evidence>
<dbReference type="AlphaFoldDB" id="A0A553SRN1"/>
<dbReference type="RefSeq" id="WP_185763072.1">
    <property type="nucleotide sequence ID" value="NZ_RIBP01000001.1"/>
</dbReference>
<accession>A0A553SRN1</accession>
<sequence>MKRFLTATLSVILFAIVYSSIFYTPDFGFFWSIVFASIFGGPVYYFIGIQISLLIDIGLDNIIIESKKARLILIKRRYQLLD</sequence>
<keyword evidence="1" id="KW-1133">Transmembrane helix</keyword>
<dbReference type="Proteomes" id="UP000319837">
    <property type="component" value="Unassembled WGS sequence"/>
</dbReference>
<keyword evidence="1" id="KW-0472">Membrane</keyword>
<proteinExistence type="predicted"/>
<name>A0A553SRN1_NIACI</name>
<protein>
    <submittedName>
        <fullName evidence="2">Uncharacterized protein</fullName>
    </submittedName>
</protein>